<proteinExistence type="predicted"/>
<evidence type="ECO:0000313" key="2">
    <source>
        <dbReference type="EMBL" id="NDV35097.1"/>
    </source>
</evidence>
<dbReference type="PANTHER" id="PTHR45856">
    <property type="entry name" value="ALPHA/BETA-HYDROLASES SUPERFAMILY PROTEIN"/>
    <property type="match status" value="1"/>
</dbReference>
<dbReference type="GO" id="GO:0006629">
    <property type="term" value="P:lipid metabolic process"/>
    <property type="evidence" value="ECO:0007669"/>
    <property type="project" value="InterPro"/>
</dbReference>
<protein>
    <recommendedName>
        <fullName evidence="1">Fungal lipase-type domain-containing protein</fullName>
    </recommendedName>
</protein>
<dbReference type="SUPFAM" id="SSF53474">
    <property type="entry name" value="alpha/beta-Hydrolases"/>
    <property type="match status" value="1"/>
</dbReference>
<sequence length="272" mass="30276">MGVLLLSPFNLSFDLQEAREDVLIAFASYCGADSLKSWDCFWCNTTAVGVTAILYNSTYDIAGFVGIHYARSEIVVVFRGTVKTSFSNWIEDLNFVQTNPYPDLSDISVHEGFWLSYLSIESQLQRALKDTLSLCGGCKRTVYIGHSLGGALAALALMDTNYKHQLQQPLPVLYTFGQPRTGNLMWAQFMSTWTNTSTRVVHNRDIVPHLPPMAFGYHHVPVEVWMEDSSSYVVCNSSGEDPSCSDSVEIISIKDHLVYLGYDHTLGSTKGC</sequence>
<dbReference type="InterPro" id="IPR051218">
    <property type="entry name" value="Sec_MonoDiacylglyc_Lipase"/>
</dbReference>
<feature type="domain" description="Fungal lipase-type" evidence="1">
    <location>
        <begin position="75"/>
        <end position="213"/>
    </location>
</feature>
<dbReference type="CDD" id="cd00519">
    <property type="entry name" value="Lipase_3"/>
    <property type="match status" value="1"/>
</dbReference>
<dbReference type="PANTHER" id="PTHR45856:SF25">
    <property type="entry name" value="FUNGAL LIPASE-LIKE DOMAIN-CONTAINING PROTEIN"/>
    <property type="match status" value="1"/>
</dbReference>
<dbReference type="Gene3D" id="3.40.50.1820">
    <property type="entry name" value="alpha/beta hydrolase"/>
    <property type="match status" value="1"/>
</dbReference>
<dbReference type="AlphaFoldDB" id="A0A6B2LE34"/>
<organism evidence="2">
    <name type="scientific">Arcella intermedia</name>
    <dbReference type="NCBI Taxonomy" id="1963864"/>
    <lineage>
        <taxon>Eukaryota</taxon>
        <taxon>Amoebozoa</taxon>
        <taxon>Tubulinea</taxon>
        <taxon>Elardia</taxon>
        <taxon>Arcellinida</taxon>
        <taxon>Sphaerothecina</taxon>
        <taxon>Arcellidae</taxon>
        <taxon>Arcella</taxon>
    </lineage>
</organism>
<accession>A0A6B2LE34</accession>
<dbReference type="InterPro" id="IPR002921">
    <property type="entry name" value="Fungal_lipase-type"/>
</dbReference>
<reference evidence="2" key="1">
    <citation type="journal article" date="2020" name="J. Eukaryot. Microbiol.">
        <title>De novo Sequencing, Assembly and Annotation of the Transcriptome for the Free-Living Testate Amoeba Arcella intermedia.</title>
        <authorList>
            <person name="Ribeiro G.M."/>
            <person name="Porfirio-Sousa A.L."/>
            <person name="Maurer-Alcala X.X."/>
            <person name="Katz L.A."/>
            <person name="Lahr D.J.G."/>
        </authorList>
    </citation>
    <scope>NUCLEOTIDE SEQUENCE</scope>
</reference>
<evidence type="ECO:0000259" key="1">
    <source>
        <dbReference type="Pfam" id="PF01764"/>
    </source>
</evidence>
<dbReference type="EMBL" id="GIBP01006128">
    <property type="protein sequence ID" value="NDV35097.1"/>
    <property type="molecule type" value="Transcribed_RNA"/>
</dbReference>
<name>A0A6B2LE34_9EUKA</name>
<dbReference type="InterPro" id="IPR029058">
    <property type="entry name" value="AB_hydrolase_fold"/>
</dbReference>
<dbReference type="Pfam" id="PF01764">
    <property type="entry name" value="Lipase_3"/>
    <property type="match status" value="1"/>
</dbReference>